<gene>
    <name evidence="2" type="ORF">ERS852381_00423</name>
</gene>
<dbReference type="Proteomes" id="UP000095468">
    <property type="component" value="Unassembled WGS sequence"/>
</dbReference>
<dbReference type="PANTHER" id="PTHR33434">
    <property type="entry name" value="DEGV DOMAIN-CONTAINING PROTEIN DR_1986-RELATED"/>
    <property type="match status" value="1"/>
</dbReference>
<keyword evidence="1" id="KW-0446">Lipid-binding</keyword>
<dbReference type="EMBL" id="CYYP01000003">
    <property type="protein sequence ID" value="CUN60315.1"/>
    <property type="molecule type" value="Genomic_DNA"/>
</dbReference>
<dbReference type="Gene3D" id="3.30.1180.10">
    <property type="match status" value="1"/>
</dbReference>
<dbReference type="Gene3D" id="3.40.50.10170">
    <property type="match status" value="1"/>
</dbReference>
<dbReference type="NCBIfam" id="TIGR00762">
    <property type="entry name" value="DegV"/>
    <property type="match status" value="1"/>
</dbReference>
<proteinExistence type="predicted"/>
<dbReference type="SUPFAM" id="SSF82549">
    <property type="entry name" value="DAK1/DegV-like"/>
    <property type="match status" value="1"/>
</dbReference>
<evidence type="ECO:0000313" key="2">
    <source>
        <dbReference type="EMBL" id="CUN60315.1"/>
    </source>
</evidence>
<dbReference type="PANTHER" id="PTHR33434:SF2">
    <property type="entry name" value="FATTY ACID-BINDING PROTEIN TM_1468"/>
    <property type="match status" value="1"/>
</dbReference>
<dbReference type="GO" id="GO:0008289">
    <property type="term" value="F:lipid binding"/>
    <property type="evidence" value="ECO:0007669"/>
    <property type="project" value="UniProtKB-KW"/>
</dbReference>
<dbReference type="InterPro" id="IPR043168">
    <property type="entry name" value="DegV_C"/>
</dbReference>
<sequence length="299" mass="32743">MSHIKKPTSRWVVIIMGKYIIVVESGSDVTPELCERYGIVRVPMHVTIGDETVEDGSIDPLEIYSRCNEFGVMPKTSGCAPADFAHVYDRIHAEQPDATILHLAYSEVTTCSHQSSKIAAKGRDYVYSMDTRFVSVGQSLVVVETAKYIEAHPDATVDEIFAFTNSVMDRVLLGFVPTDLAFLKAGGRLSNVAFLGAHLLKIKPCIEVAGGKFVATKKFRGSMLKCARAFIDHMVEKGEIDYSHIGLAYSVGLSEELRDDMEVYAHDLGFKDVTWTQVGGVISSHCGPTAFGAVLTLRA</sequence>
<dbReference type="PROSITE" id="PS51482">
    <property type="entry name" value="DEGV"/>
    <property type="match status" value="1"/>
</dbReference>
<evidence type="ECO:0000313" key="3">
    <source>
        <dbReference type="Proteomes" id="UP000095468"/>
    </source>
</evidence>
<dbReference type="AlphaFoldDB" id="A0A173YBE9"/>
<reference evidence="2 3" key="1">
    <citation type="submission" date="2015-09" db="EMBL/GenBank/DDBJ databases">
        <authorList>
            <consortium name="Pathogen Informatics"/>
        </authorList>
    </citation>
    <scope>NUCLEOTIDE SEQUENCE [LARGE SCALE GENOMIC DNA]</scope>
    <source>
        <strain evidence="2 3">2789STDY5608823</strain>
    </source>
</reference>
<accession>A0A173YBE9</accession>
<evidence type="ECO:0000256" key="1">
    <source>
        <dbReference type="ARBA" id="ARBA00023121"/>
    </source>
</evidence>
<dbReference type="Pfam" id="PF02645">
    <property type="entry name" value="DegV"/>
    <property type="match status" value="1"/>
</dbReference>
<dbReference type="InterPro" id="IPR050270">
    <property type="entry name" value="DegV_domain_contain"/>
</dbReference>
<name>A0A173YBE9_9ACTN</name>
<protein>
    <submittedName>
        <fullName evidence="2">Fatty acid-binding protein TM_1468</fullName>
    </submittedName>
</protein>
<organism evidence="2 3">
    <name type="scientific">Collinsella aerofaciens</name>
    <dbReference type="NCBI Taxonomy" id="74426"/>
    <lineage>
        <taxon>Bacteria</taxon>
        <taxon>Bacillati</taxon>
        <taxon>Actinomycetota</taxon>
        <taxon>Coriobacteriia</taxon>
        <taxon>Coriobacteriales</taxon>
        <taxon>Coriobacteriaceae</taxon>
        <taxon>Collinsella</taxon>
    </lineage>
</organism>
<dbReference type="InterPro" id="IPR003797">
    <property type="entry name" value="DegV"/>
</dbReference>